<dbReference type="InterPro" id="IPR051164">
    <property type="entry name" value="NmrA-like_oxidored"/>
</dbReference>
<evidence type="ECO:0000256" key="1">
    <source>
        <dbReference type="ARBA" id="ARBA00006328"/>
    </source>
</evidence>
<organism evidence="4 5">
    <name type="scientific">Anaeromyxobacter diazotrophicus</name>
    <dbReference type="NCBI Taxonomy" id="2590199"/>
    <lineage>
        <taxon>Bacteria</taxon>
        <taxon>Pseudomonadati</taxon>
        <taxon>Myxococcota</taxon>
        <taxon>Myxococcia</taxon>
        <taxon>Myxococcales</taxon>
        <taxon>Cystobacterineae</taxon>
        <taxon>Anaeromyxobacteraceae</taxon>
        <taxon>Anaeromyxobacter</taxon>
    </lineage>
</organism>
<dbReference type="PANTHER" id="PTHR42748">
    <property type="entry name" value="NITROGEN METABOLITE REPRESSION PROTEIN NMRA FAMILY MEMBER"/>
    <property type="match status" value="1"/>
</dbReference>
<sequence length="298" mass="31719">MPKPITVLVAGATGRQGGAVARALLDHGHAVRALTRRPGSERAAALHAAGAELHEGDLDDGAAVERAAAGADAFFLMATPFEEGAGAEVRQGQRAAEAARRAGVKHLVYSSVAGADQGTGIPHFDSKAEIERHVQALGVPYTIVAPVFFMENLLSLAVLRGLRTGTLALPLPAARSLQMVAVEDLGAFVRLVVERPGSFQGQRVEIASDEVTGREAARALAEVTRSAIGYSEVPLAEVRRQSEDLGRMWAWFDLKGYGCDLAALRSAYPEVGWHDLRAWAREQDWSELDQAGAEQPTA</sequence>
<evidence type="ECO:0000313" key="4">
    <source>
        <dbReference type="EMBL" id="GEJ55417.1"/>
    </source>
</evidence>
<dbReference type="PANTHER" id="PTHR42748:SF7">
    <property type="entry name" value="NMRA LIKE REDOX SENSOR 1-RELATED"/>
    <property type="match status" value="1"/>
</dbReference>
<keyword evidence="5" id="KW-1185">Reference proteome</keyword>
<dbReference type="InterPro" id="IPR036291">
    <property type="entry name" value="NAD(P)-bd_dom_sf"/>
</dbReference>
<accession>A0A7I9VH98</accession>
<evidence type="ECO:0000313" key="5">
    <source>
        <dbReference type="Proteomes" id="UP000503640"/>
    </source>
</evidence>
<dbReference type="Gene3D" id="3.90.25.10">
    <property type="entry name" value="UDP-galactose 4-epimerase, domain 1"/>
    <property type="match status" value="1"/>
</dbReference>
<dbReference type="RefSeq" id="WP_176062218.1">
    <property type="nucleotide sequence ID" value="NZ_BJTG01000001.1"/>
</dbReference>
<keyword evidence="2" id="KW-0521">NADP</keyword>
<dbReference type="AlphaFoldDB" id="A0A7I9VH98"/>
<comment type="caution">
    <text evidence="4">The sequence shown here is derived from an EMBL/GenBank/DDBJ whole genome shotgun (WGS) entry which is preliminary data.</text>
</comment>
<dbReference type="CDD" id="cd05251">
    <property type="entry name" value="NmrA_like_SDR_a"/>
    <property type="match status" value="1"/>
</dbReference>
<evidence type="ECO:0000256" key="2">
    <source>
        <dbReference type="ARBA" id="ARBA00022857"/>
    </source>
</evidence>
<dbReference type="EMBL" id="BJTG01000001">
    <property type="protein sequence ID" value="GEJ55417.1"/>
    <property type="molecule type" value="Genomic_DNA"/>
</dbReference>
<dbReference type="InterPro" id="IPR008030">
    <property type="entry name" value="NmrA-like"/>
</dbReference>
<proteinExistence type="inferred from homology"/>
<dbReference type="SUPFAM" id="SSF51735">
    <property type="entry name" value="NAD(P)-binding Rossmann-fold domains"/>
    <property type="match status" value="1"/>
</dbReference>
<dbReference type="Pfam" id="PF05368">
    <property type="entry name" value="NmrA"/>
    <property type="match status" value="1"/>
</dbReference>
<dbReference type="Proteomes" id="UP000503640">
    <property type="component" value="Unassembled WGS sequence"/>
</dbReference>
<evidence type="ECO:0000259" key="3">
    <source>
        <dbReference type="Pfam" id="PF05368"/>
    </source>
</evidence>
<gene>
    <name evidence="4" type="ORF">AMYX_01580</name>
</gene>
<reference evidence="5" key="1">
    <citation type="journal article" date="2020" name="Appl. Environ. Microbiol.">
        <title>Diazotrophic Anaeromyxobacter Isolates from Soils.</title>
        <authorList>
            <person name="Masuda Y."/>
            <person name="Yamanaka H."/>
            <person name="Xu Z.X."/>
            <person name="Shiratori Y."/>
            <person name="Aono T."/>
            <person name="Amachi S."/>
            <person name="Senoo K."/>
            <person name="Itoh H."/>
        </authorList>
    </citation>
    <scope>NUCLEOTIDE SEQUENCE [LARGE SCALE GENOMIC DNA]</scope>
    <source>
        <strain evidence="5">R267</strain>
    </source>
</reference>
<name>A0A7I9VH98_9BACT</name>
<comment type="similarity">
    <text evidence="1">Belongs to the NmrA-type oxidoreductase family.</text>
</comment>
<dbReference type="Gene3D" id="3.40.50.720">
    <property type="entry name" value="NAD(P)-binding Rossmann-like Domain"/>
    <property type="match status" value="1"/>
</dbReference>
<protein>
    <recommendedName>
        <fullName evidence="3">NmrA-like domain-containing protein</fullName>
    </recommendedName>
</protein>
<feature type="domain" description="NmrA-like" evidence="3">
    <location>
        <begin position="6"/>
        <end position="257"/>
    </location>
</feature>